<dbReference type="InterPro" id="IPR000524">
    <property type="entry name" value="Tscrpt_reg_HTH_GntR"/>
</dbReference>
<dbReference type="InterPro" id="IPR036390">
    <property type="entry name" value="WH_DNA-bd_sf"/>
</dbReference>
<dbReference type="RefSeq" id="WP_274151389.1">
    <property type="nucleotide sequence ID" value="NZ_CP117811.1"/>
</dbReference>
<dbReference type="PROSITE" id="PS50949">
    <property type="entry name" value="HTH_GNTR"/>
    <property type="match status" value="1"/>
</dbReference>
<evidence type="ECO:0000313" key="6">
    <source>
        <dbReference type="Proteomes" id="UP001214250"/>
    </source>
</evidence>
<feature type="domain" description="HTH gntR-type" evidence="4">
    <location>
        <begin position="11"/>
        <end position="78"/>
    </location>
</feature>
<keyword evidence="3" id="KW-0804">Transcription</keyword>
<evidence type="ECO:0000256" key="3">
    <source>
        <dbReference type="ARBA" id="ARBA00023163"/>
    </source>
</evidence>
<name>A0ABY7VWR1_9BACT</name>
<keyword evidence="1" id="KW-0805">Transcription regulation</keyword>
<dbReference type="InterPro" id="IPR028082">
    <property type="entry name" value="Peripla_BP_I"/>
</dbReference>
<dbReference type="Gene3D" id="1.10.10.10">
    <property type="entry name" value="Winged helix-like DNA-binding domain superfamily/Winged helix DNA-binding domain"/>
    <property type="match status" value="1"/>
</dbReference>
<dbReference type="SUPFAM" id="SSF46785">
    <property type="entry name" value="Winged helix' DNA-binding domain"/>
    <property type="match status" value="1"/>
</dbReference>
<dbReference type="EMBL" id="CP117811">
    <property type="protein sequence ID" value="WDE97164.1"/>
    <property type="molecule type" value="Genomic_DNA"/>
</dbReference>
<dbReference type="SUPFAM" id="SSF53822">
    <property type="entry name" value="Periplasmic binding protein-like I"/>
    <property type="match status" value="1"/>
</dbReference>
<gene>
    <name evidence="5" type="ORF">PQO03_04245</name>
</gene>
<protein>
    <submittedName>
        <fullName evidence="5">GntR family transcriptional regulator</fullName>
    </submittedName>
</protein>
<keyword evidence="6" id="KW-1185">Reference proteome</keyword>
<evidence type="ECO:0000256" key="1">
    <source>
        <dbReference type="ARBA" id="ARBA00023015"/>
    </source>
</evidence>
<evidence type="ECO:0000256" key="2">
    <source>
        <dbReference type="ARBA" id="ARBA00023125"/>
    </source>
</evidence>
<dbReference type="InterPro" id="IPR036388">
    <property type="entry name" value="WH-like_DNA-bd_sf"/>
</dbReference>
<reference evidence="5 6" key="1">
    <citation type="submission" date="2023-02" db="EMBL/GenBank/DDBJ databases">
        <title>Genome sequence of Lentisphaera profundi SAORIC-696.</title>
        <authorList>
            <person name="Kim e."/>
            <person name="Cho J.-C."/>
            <person name="Choi A."/>
            <person name="Kang I."/>
        </authorList>
    </citation>
    <scope>NUCLEOTIDE SEQUENCE [LARGE SCALE GENOMIC DNA]</scope>
    <source>
        <strain evidence="5 6">SAORIC-696</strain>
    </source>
</reference>
<dbReference type="Pfam" id="PF00392">
    <property type="entry name" value="GntR"/>
    <property type="match status" value="1"/>
</dbReference>
<proteinExistence type="predicted"/>
<sequence>MSKDKVFQSVQIQSDSILLSLKESIAAGAFPTNKPIPPVRTLGEQYNISRQTISTLLKRLYEENYIYPMTNGRYKANPKFVPNSLDTGEPIKLCFIGEKNKEGLGNDFYGRIYQALEQHKKSFNLEVDYQIYFDKSEIFKKSFEAFDAIILAGDVDWIPEAFAYFQKQNKIVTSCLSPINFHLPRGVRIDNVCGGEALATHIIDHHNPKIKRMKLIGISQNYPDFWHEQFSFRVTGFKKVWLEKGRNLAEIEELILPMDYNQMIDQWIQVAEDHQEGDAYFALSDKDAQFLISSLSSVDKICPLIFCPDNSEIARSHQLTSLFPDPEKIAHALAHQLRVIEIEGADYKQLDYISPELIVR</sequence>
<evidence type="ECO:0000313" key="5">
    <source>
        <dbReference type="EMBL" id="WDE97164.1"/>
    </source>
</evidence>
<dbReference type="Gene3D" id="3.40.50.2300">
    <property type="match status" value="2"/>
</dbReference>
<organism evidence="5 6">
    <name type="scientific">Lentisphaera profundi</name>
    <dbReference type="NCBI Taxonomy" id="1658616"/>
    <lineage>
        <taxon>Bacteria</taxon>
        <taxon>Pseudomonadati</taxon>
        <taxon>Lentisphaerota</taxon>
        <taxon>Lentisphaeria</taxon>
        <taxon>Lentisphaerales</taxon>
        <taxon>Lentisphaeraceae</taxon>
        <taxon>Lentisphaera</taxon>
    </lineage>
</organism>
<dbReference type="Proteomes" id="UP001214250">
    <property type="component" value="Chromosome 1"/>
</dbReference>
<evidence type="ECO:0000259" key="4">
    <source>
        <dbReference type="PROSITE" id="PS50949"/>
    </source>
</evidence>
<keyword evidence="2" id="KW-0238">DNA-binding</keyword>
<accession>A0ABY7VWR1</accession>